<name>A0A3M7T0C3_BRAPC</name>
<dbReference type="AlphaFoldDB" id="A0A3M7T0C3"/>
<keyword evidence="2" id="KW-1185">Reference proteome</keyword>
<gene>
    <name evidence="1" type="ORF">BpHYR1_032092</name>
</gene>
<evidence type="ECO:0000313" key="2">
    <source>
        <dbReference type="Proteomes" id="UP000276133"/>
    </source>
</evidence>
<protein>
    <submittedName>
        <fullName evidence="1">Uncharacterized protein</fullName>
    </submittedName>
</protein>
<accession>A0A3M7T0C3</accession>
<dbReference type="EMBL" id="REGN01000492">
    <property type="protein sequence ID" value="RNA41523.1"/>
    <property type="molecule type" value="Genomic_DNA"/>
</dbReference>
<sequence>MVEDEFRLGLVYDDENSFTEQNFEYDLIGSVGLLIERKSGSIERFFSKTGYILRQHRRQMTNALAQNLK</sequence>
<dbReference type="Proteomes" id="UP000276133">
    <property type="component" value="Unassembled WGS sequence"/>
</dbReference>
<proteinExistence type="predicted"/>
<reference evidence="1 2" key="1">
    <citation type="journal article" date="2018" name="Sci. Rep.">
        <title>Genomic signatures of local adaptation to the degree of environmental predictability in rotifers.</title>
        <authorList>
            <person name="Franch-Gras L."/>
            <person name="Hahn C."/>
            <person name="Garcia-Roger E.M."/>
            <person name="Carmona M.J."/>
            <person name="Serra M."/>
            <person name="Gomez A."/>
        </authorList>
    </citation>
    <scope>NUCLEOTIDE SEQUENCE [LARGE SCALE GENOMIC DNA]</scope>
    <source>
        <strain evidence="1">HYR1</strain>
    </source>
</reference>
<evidence type="ECO:0000313" key="1">
    <source>
        <dbReference type="EMBL" id="RNA41523.1"/>
    </source>
</evidence>
<comment type="caution">
    <text evidence="1">The sequence shown here is derived from an EMBL/GenBank/DDBJ whole genome shotgun (WGS) entry which is preliminary data.</text>
</comment>
<organism evidence="1 2">
    <name type="scientific">Brachionus plicatilis</name>
    <name type="common">Marine rotifer</name>
    <name type="synonym">Brachionus muelleri</name>
    <dbReference type="NCBI Taxonomy" id="10195"/>
    <lineage>
        <taxon>Eukaryota</taxon>
        <taxon>Metazoa</taxon>
        <taxon>Spiralia</taxon>
        <taxon>Gnathifera</taxon>
        <taxon>Rotifera</taxon>
        <taxon>Eurotatoria</taxon>
        <taxon>Monogononta</taxon>
        <taxon>Pseudotrocha</taxon>
        <taxon>Ploima</taxon>
        <taxon>Brachionidae</taxon>
        <taxon>Brachionus</taxon>
    </lineage>
</organism>